<dbReference type="Proteomes" id="UP000694564">
    <property type="component" value="Chromosome 5"/>
</dbReference>
<comment type="similarity">
    <text evidence="1 6">Belongs to the eukaryotic ribosomal protein eL38 family.</text>
</comment>
<reference evidence="8" key="2">
    <citation type="submission" date="2025-09" db="UniProtKB">
        <authorList>
            <consortium name="Ensembl"/>
        </authorList>
    </citation>
    <scope>IDENTIFICATION</scope>
</reference>
<evidence type="ECO:0000256" key="6">
    <source>
        <dbReference type="RuleBase" id="RU003445"/>
    </source>
</evidence>
<dbReference type="AlphaFoldDB" id="A0A8D2AP50"/>
<protein>
    <recommendedName>
        <fullName evidence="4">Large ribosomal subunit protein eL38</fullName>
    </recommendedName>
    <alternativeName>
        <fullName evidence="5">60S ribosomal protein L38</fullName>
    </alternativeName>
</protein>
<keyword evidence="2 6" id="KW-0689">Ribosomal protein</keyword>
<keyword evidence="9" id="KW-1185">Reference proteome</keyword>
<reference evidence="8" key="1">
    <citation type="submission" date="2025-08" db="UniProtKB">
        <authorList>
            <consortium name="Ensembl"/>
        </authorList>
    </citation>
    <scope>IDENTIFICATION</scope>
</reference>
<keyword evidence="3 6" id="KW-0687">Ribonucleoprotein</keyword>
<dbReference type="GO" id="GO:0022625">
    <property type="term" value="C:cytosolic large ribosomal subunit"/>
    <property type="evidence" value="ECO:0007669"/>
    <property type="project" value="TreeGrafter"/>
</dbReference>
<dbReference type="PANTHER" id="PTHR10965:SF0">
    <property type="entry name" value="LARGE RIBOSOMAL SUBUNIT PROTEIN EL38"/>
    <property type="match status" value="1"/>
</dbReference>
<evidence type="ECO:0000256" key="4">
    <source>
        <dbReference type="ARBA" id="ARBA00035235"/>
    </source>
</evidence>
<sequence length="77" mass="8668">MCNHILQRSEKFDLEDLAFRKDAPSVKIKTNQANVKFQVRCSRPLSTLVITDKEKAEKLKQSAPSPGGARVPKFAVR</sequence>
<dbReference type="Ensembl" id="ENSSVLT00005004735.1">
    <property type="protein sequence ID" value="ENSSVLP00005004307.1"/>
    <property type="gene ID" value="ENSSVLG00005003443.1"/>
</dbReference>
<evidence type="ECO:0000256" key="1">
    <source>
        <dbReference type="ARBA" id="ARBA00007803"/>
    </source>
</evidence>
<dbReference type="GO" id="GO:0003735">
    <property type="term" value="F:structural constituent of ribosome"/>
    <property type="evidence" value="ECO:0007669"/>
    <property type="project" value="InterPro"/>
</dbReference>
<evidence type="ECO:0000256" key="2">
    <source>
        <dbReference type="ARBA" id="ARBA00022980"/>
    </source>
</evidence>
<dbReference type="Gene3D" id="3.30.720.90">
    <property type="match status" value="1"/>
</dbReference>
<evidence type="ECO:0000313" key="9">
    <source>
        <dbReference type="Proteomes" id="UP000694564"/>
    </source>
</evidence>
<dbReference type="GO" id="GO:0006412">
    <property type="term" value="P:translation"/>
    <property type="evidence" value="ECO:0007669"/>
    <property type="project" value="InterPro"/>
</dbReference>
<feature type="region of interest" description="Disordered" evidence="7">
    <location>
        <begin position="56"/>
        <end position="77"/>
    </location>
</feature>
<accession>A0A8D2AP50</accession>
<organism evidence="8 9">
    <name type="scientific">Sciurus vulgaris</name>
    <name type="common">Eurasian red squirrel</name>
    <dbReference type="NCBI Taxonomy" id="55149"/>
    <lineage>
        <taxon>Eukaryota</taxon>
        <taxon>Metazoa</taxon>
        <taxon>Chordata</taxon>
        <taxon>Craniata</taxon>
        <taxon>Vertebrata</taxon>
        <taxon>Euteleostomi</taxon>
        <taxon>Mammalia</taxon>
        <taxon>Eutheria</taxon>
        <taxon>Euarchontoglires</taxon>
        <taxon>Glires</taxon>
        <taxon>Rodentia</taxon>
        <taxon>Sciuromorpha</taxon>
        <taxon>Sciuridae</taxon>
        <taxon>Sciurinae</taxon>
        <taxon>Sciurini</taxon>
        <taxon>Sciurus</taxon>
    </lineage>
</organism>
<evidence type="ECO:0000256" key="7">
    <source>
        <dbReference type="SAM" id="MobiDB-lite"/>
    </source>
</evidence>
<evidence type="ECO:0000256" key="3">
    <source>
        <dbReference type="ARBA" id="ARBA00023274"/>
    </source>
</evidence>
<dbReference type="PANTHER" id="PTHR10965">
    <property type="entry name" value="60S RIBOSOMAL PROTEIN L38"/>
    <property type="match status" value="1"/>
</dbReference>
<evidence type="ECO:0000313" key="8">
    <source>
        <dbReference type="Ensembl" id="ENSSVLP00005004307.1"/>
    </source>
</evidence>
<dbReference type="InterPro" id="IPR038464">
    <property type="entry name" value="Ribosomal_eL38_sf"/>
</dbReference>
<dbReference type="InterPro" id="IPR002675">
    <property type="entry name" value="Ribosomal_eL38"/>
</dbReference>
<name>A0A8D2AP50_SCIVU</name>
<dbReference type="GO" id="GO:0022618">
    <property type="term" value="P:protein-RNA complex assembly"/>
    <property type="evidence" value="ECO:0007669"/>
    <property type="project" value="TreeGrafter"/>
</dbReference>
<dbReference type="Pfam" id="PF01781">
    <property type="entry name" value="Ribosomal_L38e"/>
    <property type="match status" value="1"/>
</dbReference>
<evidence type="ECO:0000256" key="5">
    <source>
        <dbReference type="ARBA" id="ARBA00035338"/>
    </source>
</evidence>
<proteinExistence type="inferred from homology"/>
<dbReference type="OrthoDB" id="10250488at2759"/>